<dbReference type="EMBL" id="KE747810">
    <property type="protein sequence ID" value="RMZ67401.1"/>
    <property type="molecule type" value="Genomic_DNA"/>
</dbReference>
<keyword evidence="2" id="KW-0378">Hydrolase</keyword>
<dbReference type="AlphaFoldDB" id="A0A3M7LYW7"/>
<sequence>MTQRHTLPTSTSLTRYQLSFSFHRSTTKYHLSYQLTSTLPVNTLIMKHAKLYGLLVATAGAAVLQSQNMPNYRGIKFGPDRKLSISVFSDLHFGEPESQRGRPNADLKTVGVMSSVLDNERPDFVVLNGDLVSCEWVAPEDVNALIDQVVAPLVDRSLPFGATFGNHDASKTCSTVSMSKHMWNDVKGKNGHKLSFTTQSVSGDYDQVGWSNYFVPVYSSTNGEELKMLLWFFDSKGGRKYQPTGDDVQLPNWVDQKVMATSYTVVNWFRSTNTAFLRQYGRAIPSMAFVHIPIHATYTFQGADHSDTTNPGLNEEVIGQQGDNCDSSGNNCGYNGADIPFMEALVENKGLMAVFSGHDHKVDWCMKWSKNLPDTSPSNGNGLNICFNRHSGYGGYSDYTRGARQIVVGEDSLGQNLVDTWIRLENGQISGRVSLNSTFGTDKYPVVSKVKSSGF</sequence>
<gene>
    <name evidence="2" type="ORF">GMOD_00001318</name>
</gene>
<dbReference type="InterPro" id="IPR004843">
    <property type="entry name" value="Calcineurin-like_PHP"/>
</dbReference>
<dbReference type="PANTHER" id="PTHR32440:SF11">
    <property type="entry name" value="METALLOPHOSPHOESTERASE DOMAIN-CONTAINING PROTEIN"/>
    <property type="match status" value="1"/>
</dbReference>
<dbReference type="Pfam" id="PF00149">
    <property type="entry name" value="Metallophos"/>
    <property type="match status" value="1"/>
</dbReference>
<evidence type="ECO:0000259" key="1">
    <source>
        <dbReference type="Pfam" id="PF00149"/>
    </source>
</evidence>
<dbReference type="GO" id="GO:0005737">
    <property type="term" value="C:cytoplasm"/>
    <property type="evidence" value="ECO:0007669"/>
    <property type="project" value="TreeGrafter"/>
</dbReference>
<feature type="domain" description="Calcineurin-like phosphoesterase" evidence="1">
    <location>
        <begin position="85"/>
        <end position="361"/>
    </location>
</feature>
<keyword evidence="2" id="KW-0269">Exonuclease</keyword>
<dbReference type="InterPro" id="IPR029052">
    <property type="entry name" value="Metallo-depent_PP-like"/>
</dbReference>
<dbReference type="SUPFAM" id="SSF56300">
    <property type="entry name" value="Metallo-dependent phosphatases"/>
    <property type="match status" value="1"/>
</dbReference>
<evidence type="ECO:0000313" key="3">
    <source>
        <dbReference type="Proteomes" id="UP000265663"/>
    </source>
</evidence>
<proteinExistence type="predicted"/>
<dbReference type="CDD" id="cd07383">
    <property type="entry name" value="MPP_Dcr2"/>
    <property type="match status" value="1"/>
</dbReference>
<dbReference type="GO" id="GO:0004527">
    <property type="term" value="F:exonuclease activity"/>
    <property type="evidence" value="ECO:0007669"/>
    <property type="project" value="UniProtKB-KW"/>
</dbReference>
<protein>
    <submittedName>
        <fullName evidence="2">Dna repair exonuclease sia1</fullName>
    </submittedName>
</protein>
<dbReference type="Proteomes" id="UP000265663">
    <property type="component" value="Unassembled WGS sequence"/>
</dbReference>
<dbReference type="PANTHER" id="PTHR32440">
    <property type="entry name" value="PHOSPHATASE DCR2-RELATED-RELATED"/>
    <property type="match status" value="1"/>
</dbReference>
<dbReference type="Gene3D" id="3.60.21.10">
    <property type="match status" value="1"/>
</dbReference>
<dbReference type="OrthoDB" id="783096at2759"/>
<accession>A0A3M7LYW7</accession>
<organism evidence="2 3">
    <name type="scientific">Pyrenophora seminiperda CCB06</name>
    <dbReference type="NCBI Taxonomy" id="1302712"/>
    <lineage>
        <taxon>Eukaryota</taxon>
        <taxon>Fungi</taxon>
        <taxon>Dikarya</taxon>
        <taxon>Ascomycota</taxon>
        <taxon>Pezizomycotina</taxon>
        <taxon>Dothideomycetes</taxon>
        <taxon>Pleosporomycetidae</taxon>
        <taxon>Pleosporales</taxon>
        <taxon>Pleosporineae</taxon>
        <taxon>Pleosporaceae</taxon>
        <taxon>Pyrenophora</taxon>
    </lineage>
</organism>
<keyword evidence="3" id="KW-1185">Reference proteome</keyword>
<evidence type="ECO:0000313" key="2">
    <source>
        <dbReference type="EMBL" id="RMZ67401.1"/>
    </source>
</evidence>
<reference evidence="2 3" key="1">
    <citation type="journal article" date="2014" name="PLoS ONE">
        <title>De novo Genome Assembly of the Fungal Plant Pathogen Pyrenophora semeniperda.</title>
        <authorList>
            <person name="Soliai M.M."/>
            <person name="Meyer S.E."/>
            <person name="Udall J.A."/>
            <person name="Elzinga D.E."/>
            <person name="Hermansen R.A."/>
            <person name="Bodily P.M."/>
            <person name="Hart A.A."/>
            <person name="Coleman C.E."/>
        </authorList>
    </citation>
    <scope>NUCLEOTIDE SEQUENCE [LARGE SCALE GENOMIC DNA]</scope>
    <source>
        <strain evidence="2 3">CCB06</strain>
        <tissue evidence="2">Mycelium</tissue>
    </source>
</reference>
<name>A0A3M7LYW7_9PLEO</name>
<keyword evidence="2" id="KW-0540">Nuclease</keyword>